<evidence type="ECO:0000256" key="3">
    <source>
        <dbReference type="RuleBase" id="RU363019"/>
    </source>
</evidence>
<sequence length="222" mass="24280">MYTLLWALLLWNTPTWAQPPQVEFQTDAGSFVIELYPDKSPLNVANFMAYVNDGFYNGTVFHRAVKGFVLQGGGLGPDMKHKQTREPVALESNNGLEHLPGTVAIARGESLDSATSQFFINLTHNRFLSFQRMEPGYAGYTIVGRVIRGLDVVERMAATPTTVNGRLKDVPLQPPLVMQASVLSEPVMADIIPVPVAEVEKPAKPKKKAPAKTVKPAKPATP</sequence>
<comment type="caution">
    <text evidence="6">The sequence shown here is derived from an EMBL/GenBank/DDBJ whole genome shotgun (WGS) entry which is preliminary data.</text>
</comment>
<comment type="function">
    <text evidence="3">PPIases accelerate the folding of proteins. It catalyzes the cis-trans isomerization of proline imidic peptide bonds in oligopeptides.</text>
</comment>
<organism evidence="6 7">
    <name type="scientific">Pseudomethylobacillus aquaticus</name>
    <dbReference type="NCBI Taxonomy" id="2676064"/>
    <lineage>
        <taxon>Bacteria</taxon>
        <taxon>Pseudomonadati</taxon>
        <taxon>Pseudomonadota</taxon>
        <taxon>Betaproteobacteria</taxon>
        <taxon>Nitrosomonadales</taxon>
        <taxon>Methylophilaceae</taxon>
        <taxon>Pseudomethylobacillus</taxon>
    </lineage>
</organism>
<dbReference type="InterPro" id="IPR044665">
    <property type="entry name" value="E_coli_cyclophilin_A-like"/>
</dbReference>
<evidence type="ECO:0000256" key="1">
    <source>
        <dbReference type="ARBA" id="ARBA00023110"/>
    </source>
</evidence>
<evidence type="ECO:0000313" key="7">
    <source>
        <dbReference type="Proteomes" id="UP000275137"/>
    </source>
</evidence>
<protein>
    <recommendedName>
        <fullName evidence="3">Peptidyl-prolyl cis-trans isomerase</fullName>
        <shortName evidence="3">PPIase</shortName>
        <ecNumber evidence="3">5.2.1.8</ecNumber>
    </recommendedName>
</protein>
<evidence type="ECO:0000259" key="5">
    <source>
        <dbReference type="PROSITE" id="PS50072"/>
    </source>
</evidence>
<feature type="domain" description="PPIase cyclophilin-type" evidence="5">
    <location>
        <begin position="25"/>
        <end position="182"/>
    </location>
</feature>
<comment type="similarity">
    <text evidence="3">Belongs to the cyclophilin-type PPIase family.</text>
</comment>
<dbReference type="EMBL" id="RJVP01000003">
    <property type="protein sequence ID" value="ROH86384.1"/>
    <property type="molecule type" value="Genomic_DNA"/>
</dbReference>
<evidence type="ECO:0000313" key="6">
    <source>
        <dbReference type="EMBL" id="ROH86384.1"/>
    </source>
</evidence>
<dbReference type="AlphaFoldDB" id="A0A3N0V1F4"/>
<dbReference type="PANTHER" id="PTHR43246">
    <property type="entry name" value="PEPTIDYL-PROLYL CIS-TRANS ISOMERASE CYP38, CHLOROPLASTIC"/>
    <property type="match status" value="1"/>
</dbReference>
<reference evidence="6 7" key="1">
    <citation type="submission" date="2018-10" db="EMBL/GenBank/DDBJ databases">
        <authorList>
            <person name="Chen W.-M."/>
        </authorList>
    </citation>
    <scope>NUCLEOTIDE SEQUENCE [LARGE SCALE GENOMIC DNA]</scope>
    <source>
        <strain evidence="6 7">H-5</strain>
    </source>
</reference>
<feature type="chain" id="PRO_5017850365" description="Peptidyl-prolyl cis-trans isomerase" evidence="3">
    <location>
        <begin position="18"/>
        <end position="222"/>
    </location>
</feature>
<feature type="region of interest" description="Disordered" evidence="4">
    <location>
        <begin position="199"/>
        <end position="222"/>
    </location>
</feature>
<keyword evidence="3" id="KW-0732">Signal</keyword>
<evidence type="ECO:0000256" key="4">
    <source>
        <dbReference type="SAM" id="MobiDB-lite"/>
    </source>
</evidence>
<name>A0A3N0V1F4_9PROT</name>
<dbReference type="InterPro" id="IPR002130">
    <property type="entry name" value="Cyclophilin-type_PPIase_dom"/>
</dbReference>
<gene>
    <name evidence="6" type="ORF">ED236_07185</name>
</gene>
<dbReference type="PROSITE" id="PS50072">
    <property type="entry name" value="CSA_PPIASE_2"/>
    <property type="match status" value="1"/>
</dbReference>
<dbReference type="PRINTS" id="PR00153">
    <property type="entry name" value="CSAPPISMRASE"/>
</dbReference>
<feature type="compositionally biased region" description="Low complexity" evidence="4">
    <location>
        <begin position="211"/>
        <end position="222"/>
    </location>
</feature>
<dbReference type="Gene3D" id="2.40.100.10">
    <property type="entry name" value="Cyclophilin-like"/>
    <property type="match status" value="1"/>
</dbReference>
<dbReference type="SUPFAM" id="SSF50891">
    <property type="entry name" value="Cyclophilin-like"/>
    <property type="match status" value="1"/>
</dbReference>
<dbReference type="InterPro" id="IPR029000">
    <property type="entry name" value="Cyclophilin-like_dom_sf"/>
</dbReference>
<evidence type="ECO:0000256" key="2">
    <source>
        <dbReference type="ARBA" id="ARBA00023235"/>
    </source>
</evidence>
<accession>A0A3N0V1F4</accession>
<dbReference type="Pfam" id="PF00160">
    <property type="entry name" value="Pro_isomerase"/>
    <property type="match status" value="1"/>
</dbReference>
<keyword evidence="1 3" id="KW-0697">Rotamase</keyword>
<keyword evidence="7" id="KW-1185">Reference proteome</keyword>
<dbReference type="EC" id="5.2.1.8" evidence="3"/>
<dbReference type="RefSeq" id="WP_123237446.1">
    <property type="nucleotide sequence ID" value="NZ_RJVP01000003.1"/>
</dbReference>
<comment type="catalytic activity">
    <reaction evidence="3">
        <text>[protein]-peptidylproline (omega=180) = [protein]-peptidylproline (omega=0)</text>
        <dbReference type="Rhea" id="RHEA:16237"/>
        <dbReference type="Rhea" id="RHEA-COMP:10747"/>
        <dbReference type="Rhea" id="RHEA-COMP:10748"/>
        <dbReference type="ChEBI" id="CHEBI:83833"/>
        <dbReference type="ChEBI" id="CHEBI:83834"/>
        <dbReference type="EC" id="5.2.1.8"/>
    </reaction>
</comment>
<keyword evidence="2 3" id="KW-0413">Isomerase</keyword>
<proteinExistence type="inferred from homology"/>
<dbReference type="GO" id="GO:0003755">
    <property type="term" value="F:peptidyl-prolyl cis-trans isomerase activity"/>
    <property type="evidence" value="ECO:0007669"/>
    <property type="project" value="UniProtKB-UniRule"/>
</dbReference>
<dbReference type="Proteomes" id="UP000275137">
    <property type="component" value="Unassembled WGS sequence"/>
</dbReference>
<feature type="signal peptide" evidence="3">
    <location>
        <begin position="1"/>
        <end position="17"/>
    </location>
</feature>